<gene>
    <name evidence="2" type="ORF">RM552_10395</name>
</gene>
<dbReference type="RefSeq" id="WP_311368765.1">
    <property type="nucleotide sequence ID" value="NZ_JAVRHX010000002.1"/>
</dbReference>
<name>A0ABU2ZSF9_9ALTE</name>
<feature type="transmembrane region" description="Helical" evidence="1">
    <location>
        <begin position="15"/>
        <end position="33"/>
    </location>
</feature>
<keyword evidence="1" id="KW-1133">Transmembrane helix</keyword>
<accession>A0ABU2ZSF9</accession>
<reference evidence="2 3" key="1">
    <citation type="submission" date="2023-09" db="EMBL/GenBank/DDBJ databases">
        <authorList>
            <person name="Rey-Velasco X."/>
        </authorList>
    </citation>
    <scope>NUCLEOTIDE SEQUENCE [LARGE SCALE GENOMIC DNA]</scope>
    <source>
        <strain evidence="2 3">P117</strain>
    </source>
</reference>
<keyword evidence="1" id="KW-0472">Membrane</keyword>
<comment type="caution">
    <text evidence="2">The sequence shown here is derived from an EMBL/GenBank/DDBJ whole genome shotgun (WGS) entry which is preliminary data.</text>
</comment>
<evidence type="ECO:0000256" key="1">
    <source>
        <dbReference type="SAM" id="Phobius"/>
    </source>
</evidence>
<organism evidence="2 3">
    <name type="scientific">Glaciecola petra</name>
    <dbReference type="NCBI Taxonomy" id="3075602"/>
    <lineage>
        <taxon>Bacteria</taxon>
        <taxon>Pseudomonadati</taxon>
        <taxon>Pseudomonadota</taxon>
        <taxon>Gammaproteobacteria</taxon>
        <taxon>Alteromonadales</taxon>
        <taxon>Alteromonadaceae</taxon>
        <taxon>Glaciecola</taxon>
    </lineage>
</organism>
<keyword evidence="1" id="KW-0812">Transmembrane</keyword>
<keyword evidence="3" id="KW-1185">Reference proteome</keyword>
<evidence type="ECO:0000313" key="3">
    <source>
        <dbReference type="Proteomes" id="UP001253545"/>
    </source>
</evidence>
<evidence type="ECO:0000313" key="2">
    <source>
        <dbReference type="EMBL" id="MDT0595254.1"/>
    </source>
</evidence>
<sequence length="263" mass="30749">MIISRFTQNVKKQNWFAVSVDVLVVIVGIFLGLQVTNWQAAITEQKTAEKYLVRLSSDLQDDLDRMRHTEAFWHTIKNYTEQSLSYLEEPEQNTQTSWNAVLGFFQASQIDPFQVNDITYNELQQAGQLSLLENHALRQKLAEYYSFNGSDIGTELMRYVPAYRERVRGFMPSIVTDYIWKNCYSNDNINNNISTQKLKTCESPISEDQNRRILDSIQSDQEILLTLRFWYSTQTSALQFLPTNIKTAKELRENVQQELENFE</sequence>
<dbReference type="EMBL" id="JAVRHX010000002">
    <property type="protein sequence ID" value="MDT0595254.1"/>
    <property type="molecule type" value="Genomic_DNA"/>
</dbReference>
<dbReference type="Proteomes" id="UP001253545">
    <property type="component" value="Unassembled WGS sequence"/>
</dbReference>
<proteinExistence type="predicted"/>
<protein>
    <submittedName>
        <fullName evidence="2">Uncharacterized protein</fullName>
    </submittedName>
</protein>